<reference evidence="1" key="1">
    <citation type="submission" date="2013-04" db="EMBL/GenBank/DDBJ databases">
        <title>The genome sequencing project of 58 acetic acid bacteria.</title>
        <authorList>
            <person name="Okamoto-Kainuma A."/>
            <person name="Ishikawa M."/>
            <person name="Umino S."/>
            <person name="Koizumi Y."/>
            <person name="Shiwa Y."/>
            <person name="Yoshikawa H."/>
            <person name="Matsutani M."/>
            <person name="Matsushita K."/>
        </authorList>
    </citation>
    <scope>NUCLEOTIDE SEQUENCE</scope>
    <source>
        <strain evidence="1">DSM 15669</strain>
    </source>
</reference>
<comment type="caution">
    <text evidence="1">The sequence shown here is derived from an EMBL/GenBank/DDBJ whole genome shotgun (WGS) entry which is preliminary data.</text>
</comment>
<evidence type="ECO:0000313" key="1">
    <source>
        <dbReference type="EMBL" id="GBQ05213.1"/>
    </source>
</evidence>
<protein>
    <submittedName>
        <fullName evidence="1">Uncharacterized protein</fullName>
    </submittedName>
</protein>
<sequence>MAMEIQYAVPQLLERINTACGLSGDGAIQQIKLVQDRKIVAVRPLTKKAASPTPVALPEMEEGPLRDALEHLGGQIAAHSKHRRS</sequence>
<dbReference type="EMBL" id="BAQD01000003">
    <property type="protein sequence ID" value="GBQ05213.1"/>
    <property type="molecule type" value="Genomic_DNA"/>
</dbReference>
<dbReference type="Proteomes" id="UP001062901">
    <property type="component" value="Unassembled WGS sequence"/>
</dbReference>
<evidence type="ECO:0000313" key="2">
    <source>
        <dbReference type="Proteomes" id="UP001062901"/>
    </source>
</evidence>
<name>A0ABQ0NX09_9PROT</name>
<gene>
    <name evidence="1" type="ORF">AA15669_0361</name>
</gene>
<proteinExistence type="predicted"/>
<organism evidence="1 2">
    <name type="scientific">Saccharibacter floricola DSM 15669</name>
    <dbReference type="NCBI Taxonomy" id="1123227"/>
    <lineage>
        <taxon>Bacteria</taxon>
        <taxon>Pseudomonadati</taxon>
        <taxon>Pseudomonadota</taxon>
        <taxon>Alphaproteobacteria</taxon>
        <taxon>Acetobacterales</taxon>
        <taxon>Acetobacteraceae</taxon>
        <taxon>Saccharibacter</taxon>
    </lineage>
</organism>
<accession>A0ABQ0NX09</accession>
<keyword evidence="2" id="KW-1185">Reference proteome</keyword>